<dbReference type="AlphaFoldDB" id="A0A084W8D0"/>
<dbReference type="EnsemblMetazoa" id="ASIC014459-RA">
    <property type="protein sequence ID" value="ASIC014459-PA"/>
    <property type="gene ID" value="ASIC014459"/>
</dbReference>
<keyword evidence="3" id="KW-1185">Reference proteome</keyword>
<reference evidence="1 3" key="1">
    <citation type="journal article" date="2014" name="BMC Genomics">
        <title>Genome sequence of Anopheles sinensis provides insight into genetics basis of mosquito competence for malaria parasites.</title>
        <authorList>
            <person name="Zhou D."/>
            <person name="Zhang D."/>
            <person name="Ding G."/>
            <person name="Shi L."/>
            <person name="Hou Q."/>
            <person name="Ye Y."/>
            <person name="Xu Y."/>
            <person name="Zhou H."/>
            <person name="Xiong C."/>
            <person name="Li S."/>
            <person name="Yu J."/>
            <person name="Hong S."/>
            <person name="Yu X."/>
            <person name="Zou P."/>
            <person name="Chen C."/>
            <person name="Chang X."/>
            <person name="Wang W."/>
            <person name="Lv Y."/>
            <person name="Sun Y."/>
            <person name="Ma L."/>
            <person name="Shen B."/>
            <person name="Zhu C."/>
        </authorList>
    </citation>
    <scope>NUCLEOTIDE SEQUENCE [LARGE SCALE GENOMIC DNA]</scope>
</reference>
<organism evidence="1">
    <name type="scientific">Anopheles sinensis</name>
    <name type="common">Mosquito</name>
    <dbReference type="NCBI Taxonomy" id="74873"/>
    <lineage>
        <taxon>Eukaryota</taxon>
        <taxon>Metazoa</taxon>
        <taxon>Ecdysozoa</taxon>
        <taxon>Arthropoda</taxon>
        <taxon>Hexapoda</taxon>
        <taxon>Insecta</taxon>
        <taxon>Pterygota</taxon>
        <taxon>Neoptera</taxon>
        <taxon>Endopterygota</taxon>
        <taxon>Diptera</taxon>
        <taxon>Nematocera</taxon>
        <taxon>Culicoidea</taxon>
        <taxon>Culicidae</taxon>
        <taxon>Anophelinae</taxon>
        <taxon>Anopheles</taxon>
    </lineage>
</organism>
<evidence type="ECO:0000313" key="3">
    <source>
        <dbReference type="Proteomes" id="UP000030765"/>
    </source>
</evidence>
<reference evidence="2" key="2">
    <citation type="submission" date="2020-05" db="UniProtKB">
        <authorList>
            <consortium name="EnsemblMetazoa"/>
        </authorList>
    </citation>
    <scope>IDENTIFICATION</scope>
</reference>
<dbReference type="EMBL" id="ATLV01021412">
    <property type="status" value="NOT_ANNOTATED_CDS"/>
    <property type="molecule type" value="Genomic_DNA"/>
</dbReference>
<dbReference type="VEuPathDB" id="VectorBase:ASIC014459"/>
<evidence type="ECO:0000313" key="2">
    <source>
        <dbReference type="EnsemblMetazoa" id="ASIC014459-PA"/>
    </source>
</evidence>
<dbReference type="EMBL" id="KE525318">
    <property type="protein sequence ID" value="KFB46474.1"/>
    <property type="molecule type" value="Genomic_DNA"/>
</dbReference>
<protein>
    <submittedName>
        <fullName evidence="1 2">Uncharacterized protein</fullName>
    </submittedName>
</protein>
<name>A0A084W8D0_ANOSI</name>
<evidence type="ECO:0000313" key="1">
    <source>
        <dbReference type="EMBL" id="KFB46474.1"/>
    </source>
</evidence>
<accession>A0A084W8D0</accession>
<sequence length="80" mass="9073">MKDYFLSRDCESFFSALRREGVSASTALLDTSVTIGIYARLRRRHPADNFVRLPEVDLELATIVRVAPSPPVRPFLHSLQ</sequence>
<proteinExistence type="predicted"/>
<dbReference type="Proteomes" id="UP000030765">
    <property type="component" value="Unassembled WGS sequence"/>
</dbReference>
<gene>
    <name evidence="1" type="ORF">ZHAS_00014459</name>
</gene>